<evidence type="ECO:0000313" key="3">
    <source>
        <dbReference type="EMBL" id="GAA0943661.1"/>
    </source>
</evidence>
<dbReference type="InterPro" id="IPR004547">
    <property type="entry name" value="Glucosamine6P_isomerase"/>
</dbReference>
<evidence type="ECO:0000313" key="4">
    <source>
        <dbReference type="Proteomes" id="UP001501578"/>
    </source>
</evidence>
<keyword evidence="4" id="KW-1185">Reference proteome</keyword>
<sequence length="241" mass="25517">MRVTVHADRAAAGAAAAVEAAAALRETLHRQENARVVFAAAPSQLGLLAGLRDAPGLDWSRVSVFHLDEYVDLAPESPARFSRFLRTHLWDAVRPGQVHAIEPGADPEAECARYAELLAAAPLDLICLGVGDNGHLAFNDPPVADFADPLPVKIVALDAASRRQQVADGCFADLDQVPREAVTLTIPTLMAGRRLVVTVPGARKKAALRAALDGPLTTDCPASVLRTHAHCALFADQEAHG</sequence>
<dbReference type="InterPro" id="IPR006148">
    <property type="entry name" value="Glc/Gal-6P_isomerase"/>
</dbReference>
<dbReference type="Pfam" id="PF01182">
    <property type="entry name" value="Glucosamine_iso"/>
    <property type="match status" value="1"/>
</dbReference>
<dbReference type="SUPFAM" id="SSF100950">
    <property type="entry name" value="NagB/RpiA/CoA transferase-like"/>
    <property type="match status" value="1"/>
</dbReference>
<gene>
    <name evidence="3" type="ORF">GCM10009560_57190</name>
</gene>
<dbReference type="Proteomes" id="UP001501578">
    <property type="component" value="Unassembled WGS sequence"/>
</dbReference>
<feature type="domain" description="Glucosamine/galactosamine-6-phosphate isomerase" evidence="2">
    <location>
        <begin position="8"/>
        <end position="227"/>
    </location>
</feature>
<dbReference type="PANTHER" id="PTHR11280">
    <property type="entry name" value="GLUCOSAMINE-6-PHOSPHATE ISOMERASE"/>
    <property type="match status" value="1"/>
</dbReference>
<dbReference type="InterPro" id="IPR037171">
    <property type="entry name" value="NagB/RpiA_transferase-like"/>
</dbReference>
<organism evidence="3 4">
    <name type="scientific">Nonomuraea longicatena</name>
    <dbReference type="NCBI Taxonomy" id="83682"/>
    <lineage>
        <taxon>Bacteria</taxon>
        <taxon>Bacillati</taxon>
        <taxon>Actinomycetota</taxon>
        <taxon>Actinomycetes</taxon>
        <taxon>Streptosporangiales</taxon>
        <taxon>Streptosporangiaceae</taxon>
        <taxon>Nonomuraea</taxon>
    </lineage>
</organism>
<protein>
    <submittedName>
        <fullName evidence="3">Glucosamine-6-phosphate deaminase</fullName>
    </submittedName>
</protein>
<name>A0ABN1QK46_9ACTN</name>
<keyword evidence="1" id="KW-0119">Carbohydrate metabolism</keyword>
<evidence type="ECO:0000259" key="2">
    <source>
        <dbReference type="Pfam" id="PF01182"/>
    </source>
</evidence>
<comment type="caution">
    <text evidence="3">The sequence shown here is derived from an EMBL/GenBank/DDBJ whole genome shotgun (WGS) entry which is preliminary data.</text>
</comment>
<dbReference type="PANTHER" id="PTHR11280:SF6">
    <property type="entry name" value="GLUCOSAMINE-6-PHOSPHATE ISOMERASE NAGB"/>
    <property type="match status" value="1"/>
</dbReference>
<reference evidence="3 4" key="1">
    <citation type="journal article" date="2019" name="Int. J. Syst. Evol. Microbiol.">
        <title>The Global Catalogue of Microorganisms (GCM) 10K type strain sequencing project: providing services to taxonomists for standard genome sequencing and annotation.</title>
        <authorList>
            <consortium name="The Broad Institute Genomics Platform"/>
            <consortium name="The Broad Institute Genome Sequencing Center for Infectious Disease"/>
            <person name="Wu L."/>
            <person name="Ma J."/>
        </authorList>
    </citation>
    <scope>NUCLEOTIDE SEQUENCE [LARGE SCALE GENOMIC DNA]</scope>
    <source>
        <strain evidence="3 4">JCM 11136</strain>
    </source>
</reference>
<dbReference type="Gene3D" id="3.40.50.1360">
    <property type="match status" value="1"/>
</dbReference>
<accession>A0ABN1QK46</accession>
<dbReference type="EMBL" id="BAAAHQ010000035">
    <property type="protein sequence ID" value="GAA0943661.1"/>
    <property type="molecule type" value="Genomic_DNA"/>
</dbReference>
<proteinExistence type="predicted"/>
<evidence type="ECO:0000256" key="1">
    <source>
        <dbReference type="ARBA" id="ARBA00023277"/>
    </source>
</evidence>